<dbReference type="OrthoDB" id="248208at2759"/>
<protein>
    <recommendedName>
        <fullName evidence="5">Transmembrane protein</fullName>
    </recommendedName>
</protein>
<feature type="compositionally biased region" description="Low complexity" evidence="1">
    <location>
        <begin position="166"/>
        <end position="181"/>
    </location>
</feature>
<keyword evidence="2" id="KW-0812">Transmembrane</keyword>
<feature type="region of interest" description="Disordered" evidence="1">
    <location>
        <begin position="141"/>
        <end position="185"/>
    </location>
</feature>
<feature type="region of interest" description="Disordered" evidence="1">
    <location>
        <begin position="38"/>
        <end position="64"/>
    </location>
</feature>
<feature type="transmembrane region" description="Helical" evidence="2">
    <location>
        <begin position="290"/>
        <end position="315"/>
    </location>
</feature>
<reference evidence="4" key="1">
    <citation type="submission" date="2015-09" db="EMBL/GenBank/DDBJ databases">
        <authorList>
            <consortium name="Pathogen Informatics"/>
        </authorList>
    </citation>
    <scope>NUCLEOTIDE SEQUENCE [LARGE SCALE GENOMIC DNA]</scope>
    <source>
        <strain evidence="4">Lake Konstanz</strain>
    </source>
</reference>
<feature type="transmembrane region" description="Helical" evidence="2">
    <location>
        <begin position="415"/>
        <end position="436"/>
    </location>
</feature>
<gene>
    <name evidence="3" type="ORF">BSAL_17165</name>
</gene>
<feature type="region of interest" description="Disordered" evidence="1">
    <location>
        <begin position="1"/>
        <end position="25"/>
    </location>
</feature>
<keyword evidence="2" id="KW-0472">Membrane</keyword>
<feature type="transmembrane region" description="Helical" evidence="2">
    <location>
        <begin position="550"/>
        <end position="569"/>
    </location>
</feature>
<feature type="transmembrane region" description="Helical" evidence="2">
    <location>
        <begin position="585"/>
        <end position="605"/>
    </location>
</feature>
<feature type="compositionally biased region" description="Polar residues" evidence="1">
    <location>
        <begin position="15"/>
        <end position="25"/>
    </location>
</feature>
<feature type="transmembrane region" description="Helical" evidence="2">
    <location>
        <begin position="479"/>
        <end position="499"/>
    </location>
</feature>
<sequence>MSEGGTLPAAGPTSPILQSPRPSQQRFVVVVRDADETAESHHLARSPVGGAESTRRLLQHTSGGEEIVEVDGEELYSDEDSEVDEVDVDAVANEIGVSAQDLVRYLHENPQLSVDDPRRVHTMMKCHAMVTGSRRNFFAPVAPTPTPVSSSPYLSDQSNTDASQHSSSGQPAATSAAPSTANFNRPPLVPQLVTLGFATGEDGGLVGGRSEMTRSPEPGAPREQTPSQLVFKCSGSNFSQSSTQRHLSDVSTPGRPEKKGIYFANNVVTNVIVYEVDQELFVGVEYARHWMGWVSLLMGFLLEIVFDVHIGWFVYIERIGAGYLCVQNWVGVLRALMSALYMLCCILLGIGIAPSLQYSFSCKGFSITTLMSFCLGGALALEVVTSELANTPHFFTTSILHCAWIIAFRMFMKQMIFFAEIAGVIVAIVGFIMTNIHVDESISFYTDAVGNVLMLICSLLYAGYFLLQEYLRARSPSAPIVFNIGMIAPIIGFIVGVSYSVPINAGDNGLYGMFQSENIVHTSLLAIEGLGVNVFFLAALMYLDLLSVSACYALKSVFAPMCLHYIVWVNNPELQPTVDRQQWDAWFFCGLAVVIVGSGTVIYFASVKRSYVARRIAHHSRRAAPNPYRKRRGGGGGQSTFSHFTQQQQQQQQVDGVDTLVKREDPSQRSLSPPRGGGGGASRRSSVDSRLGGNKRVVLSAPQL</sequence>
<feature type="transmembrane region" description="Helical" evidence="2">
    <location>
        <begin position="335"/>
        <end position="353"/>
    </location>
</feature>
<name>A0A0S4JE93_BODSA</name>
<dbReference type="Proteomes" id="UP000051952">
    <property type="component" value="Unassembled WGS sequence"/>
</dbReference>
<dbReference type="EMBL" id="CYKH01001671">
    <property type="protein sequence ID" value="CUG88763.1"/>
    <property type="molecule type" value="Genomic_DNA"/>
</dbReference>
<accession>A0A0S4JE93</accession>
<evidence type="ECO:0000256" key="2">
    <source>
        <dbReference type="SAM" id="Phobius"/>
    </source>
</evidence>
<evidence type="ECO:0008006" key="5">
    <source>
        <dbReference type="Google" id="ProtNLM"/>
    </source>
</evidence>
<dbReference type="VEuPathDB" id="TriTrypDB:BSAL_17165"/>
<feature type="region of interest" description="Disordered" evidence="1">
    <location>
        <begin position="622"/>
        <end position="704"/>
    </location>
</feature>
<proteinExistence type="predicted"/>
<feature type="compositionally biased region" description="Polar residues" evidence="1">
    <location>
        <begin position="153"/>
        <end position="165"/>
    </location>
</feature>
<feature type="transmembrane region" description="Helical" evidence="2">
    <location>
        <begin position="365"/>
        <end position="385"/>
    </location>
</feature>
<dbReference type="AlphaFoldDB" id="A0A0S4JE93"/>
<feature type="transmembrane region" description="Helical" evidence="2">
    <location>
        <begin position="448"/>
        <end position="467"/>
    </location>
</feature>
<organism evidence="3 4">
    <name type="scientific">Bodo saltans</name>
    <name type="common">Flagellated protozoan</name>
    <dbReference type="NCBI Taxonomy" id="75058"/>
    <lineage>
        <taxon>Eukaryota</taxon>
        <taxon>Discoba</taxon>
        <taxon>Euglenozoa</taxon>
        <taxon>Kinetoplastea</taxon>
        <taxon>Metakinetoplastina</taxon>
        <taxon>Eubodonida</taxon>
        <taxon>Bodonidae</taxon>
        <taxon>Bodo</taxon>
    </lineage>
</organism>
<keyword evidence="4" id="KW-1185">Reference proteome</keyword>
<evidence type="ECO:0000256" key="1">
    <source>
        <dbReference type="SAM" id="MobiDB-lite"/>
    </source>
</evidence>
<evidence type="ECO:0000313" key="3">
    <source>
        <dbReference type="EMBL" id="CUG88763.1"/>
    </source>
</evidence>
<evidence type="ECO:0000313" key="4">
    <source>
        <dbReference type="Proteomes" id="UP000051952"/>
    </source>
</evidence>
<keyword evidence="2" id="KW-1133">Transmembrane helix</keyword>
<feature type="region of interest" description="Disordered" evidence="1">
    <location>
        <begin position="203"/>
        <end position="226"/>
    </location>
</feature>
<feature type="transmembrane region" description="Helical" evidence="2">
    <location>
        <begin position="519"/>
        <end position="543"/>
    </location>
</feature>
<feature type="compositionally biased region" description="Basic residues" evidence="1">
    <location>
        <begin position="622"/>
        <end position="633"/>
    </location>
</feature>